<feature type="disulfide bond" evidence="3">
    <location>
        <begin position="205"/>
        <end position="219"/>
    </location>
</feature>
<comment type="caution">
    <text evidence="3">Lacks conserved residue(s) required for the propagation of feature annotation.</text>
</comment>
<dbReference type="EMBL" id="JAZHXJ010000333">
    <property type="protein sequence ID" value="KAL1864377.1"/>
    <property type="molecule type" value="Genomic_DNA"/>
</dbReference>
<feature type="chain" id="PRO_5046499484" description="Chitin-binding type-1 domain-containing protein" evidence="5">
    <location>
        <begin position="19"/>
        <end position="416"/>
    </location>
</feature>
<feature type="region of interest" description="Disordered" evidence="4">
    <location>
        <begin position="116"/>
        <end position="180"/>
    </location>
</feature>
<comment type="caution">
    <text evidence="7">The sequence shown here is derived from an EMBL/GenBank/DDBJ whole genome shotgun (WGS) entry which is preliminary data.</text>
</comment>
<evidence type="ECO:0000313" key="8">
    <source>
        <dbReference type="Proteomes" id="UP001586593"/>
    </source>
</evidence>
<dbReference type="SMART" id="SM00270">
    <property type="entry name" value="ChtBD1"/>
    <property type="match status" value="4"/>
</dbReference>
<feature type="compositionally biased region" description="Low complexity" evidence="4">
    <location>
        <begin position="240"/>
        <end position="300"/>
    </location>
</feature>
<evidence type="ECO:0000256" key="4">
    <source>
        <dbReference type="SAM" id="MobiDB-lite"/>
    </source>
</evidence>
<dbReference type="InterPro" id="IPR018371">
    <property type="entry name" value="Chitin-binding_1_CS"/>
</dbReference>
<feature type="signal peptide" evidence="5">
    <location>
        <begin position="1"/>
        <end position="18"/>
    </location>
</feature>
<keyword evidence="5" id="KW-0732">Signal</keyword>
<reference evidence="7 8" key="1">
    <citation type="journal article" date="2024" name="Commun. Biol.">
        <title>Comparative genomic analysis of thermophilic fungi reveals convergent evolutionary adaptations and gene losses.</title>
        <authorList>
            <person name="Steindorff A.S."/>
            <person name="Aguilar-Pontes M.V."/>
            <person name="Robinson A.J."/>
            <person name="Andreopoulos B."/>
            <person name="LaButti K."/>
            <person name="Kuo A."/>
            <person name="Mondo S."/>
            <person name="Riley R."/>
            <person name="Otillar R."/>
            <person name="Haridas S."/>
            <person name="Lipzen A."/>
            <person name="Grimwood J."/>
            <person name="Schmutz J."/>
            <person name="Clum A."/>
            <person name="Reid I.D."/>
            <person name="Moisan M.C."/>
            <person name="Butler G."/>
            <person name="Nguyen T.T.M."/>
            <person name="Dewar K."/>
            <person name="Conant G."/>
            <person name="Drula E."/>
            <person name="Henrissat B."/>
            <person name="Hansel C."/>
            <person name="Singer S."/>
            <person name="Hutchinson M.I."/>
            <person name="de Vries R.P."/>
            <person name="Natvig D.O."/>
            <person name="Powell A.J."/>
            <person name="Tsang A."/>
            <person name="Grigoriev I.V."/>
        </authorList>
    </citation>
    <scope>NUCLEOTIDE SEQUENCE [LARGE SCALE GENOMIC DNA]</scope>
    <source>
        <strain evidence="7 8">ATCC 24622</strain>
    </source>
</reference>
<name>A0ABR3WL56_9PEZI</name>
<dbReference type="SUPFAM" id="SSF57016">
    <property type="entry name" value="Plant lectins/antimicrobial peptides"/>
    <property type="match status" value="4"/>
</dbReference>
<evidence type="ECO:0000256" key="5">
    <source>
        <dbReference type="SAM" id="SignalP"/>
    </source>
</evidence>
<protein>
    <recommendedName>
        <fullName evidence="6">Chitin-binding type-1 domain-containing protein</fullName>
    </recommendedName>
</protein>
<feature type="disulfide bond" evidence="3">
    <location>
        <begin position="75"/>
        <end position="87"/>
    </location>
</feature>
<feature type="domain" description="Chitin-binding type-1" evidence="6">
    <location>
        <begin position="187"/>
        <end position="232"/>
    </location>
</feature>
<feature type="disulfide bond" evidence="3">
    <location>
        <begin position="80"/>
        <end position="94"/>
    </location>
</feature>
<dbReference type="PROSITE" id="PS00026">
    <property type="entry name" value="CHIT_BIND_I_1"/>
    <property type="match status" value="1"/>
</dbReference>
<feature type="region of interest" description="Disordered" evidence="4">
    <location>
        <begin position="240"/>
        <end position="305"/>
    </location>
</feature>
<sequence>MMLPRVLLFVSAGRFAAALDKLNTDLGSYESPGDSIRSAHRHAVEGAWLGEEGLHSLSVRQDGQRCGPDNGNLTCSGSDCCSMYGWCGTGPEYCNRFGCQVLYGWCEGQPLPTSTSTASTLSPTSSSASSTSSTSATTSSVSTTSSSTTITTTSSTGSTSTSSSSSSSSSAAPPVATPPSNMTITTNGLCGNTTTCSGSTSYGHCCSFWFWCGDGDAFCGEGCRPEYGSCGSAAGNTTGNTTTTASTSVTSTSTVTTPSTTGSTSSTSLTPSSSSISTTSTPSSSTTTTTTSSSTTATTPSPSPSGLVITTNGMCGNGTTCAGSSYGGCCSLYYYCGNSPEFCGTGCRSAFGTCNGTTPAPPPPAAVVSTNGMCGNGTTCAGSSYGRCCSLFYYCGSSDEYCNTGCRSEFGSCGSG</sequence>
<feature type="disulfide bond" evidence="3">
    <location>
        <begin position="66"/>
        <end position="81"/>
    </location>
</feature>
<accession>A0ABR3WL56</accession>
<keyword evidence="8" id="KW-1185">Reference proteome</keyword>
<feature type="domain" description="Chitin-binding type-1" evidence="6">
    <location>
        <begin position="371"/>
        <end position="415"/>
    </location>
</feature>
<feature type="domain" description="Chitin-binding type-1" evidence="6">
    <location>
        <begin position="312"/>
        <end position="356"/>
    </location>
</feature>
<dbReference type="InterPro" id="IPR001002">
    <property type="entry name" value="Chitin-bd_1"/>
</dbReference>
<feature type="disulfide bond" evidence="3">
    <location>
        <begin position="329"/>
        <end position="343"/>
    </location>
</feature>
<dbReference type="Gene3D" id="3.30.60.10">
    <property type="entry name" value="Endochitinase-like"/>
    <property type="match status" value="3"/>
</dbReference>
<evidence type="ECO:0000259" key="6">
    <source>
        <dbReference type="PROSITE" id="PS50941"/>
    </source>
</evidence>
<gene>
    <name evidence="7" type="ORF">VTK73DRAFT_5940</name>
</gene>
<feature type="disulfide bond" evidence="3">
    <location>
        <begin position="388"/>
        <end position="402"/>
    </location>
</feature>
<keyword evidence="1 3" id="KW-0147">Chitin-binding</keyword>
<dbReference type="InterPro" id="IPR036861">
    <property type="entry name" value="Endochitinase-like_sf"/>
</dbReference>
<evidence type="ECO:0000313" key="7">
    <source>
        <dbReference type="EMBL" id="KAL1864377.1"/>
    </source>
</evidence>
<proteinExistence type="predicted"/>
<evidence type="ECO:0000256" key="1">
    <source>
        <dbReference type="ARBA" id="ARBA00022669"/>
    </source>
</evidence>
<evidence type="ECO:0000256" key="2">
    <source>
        <dbReference type="ARBA" id="ARBA00023157"/>
    </source>
</evidence>
<dbReference type="CDD" id="cd00035">
    <property type="entry name" value="ChtBD1"/>
    <property type="match status" value="1"/>
</dbReference>
<dbReference type="Pfam" id="PF00187">
    <property type="entry name" value="Chitin_bind_1"/>
    <property type="match status" value="1"/>
</dbReference>
<feature type="disulfide bond" evidence="3">
    <location>
        <begin position="315"/>
        <end position="330"/>
    </location>
</feature>
<organism evidence="7 8">
    <name type="scientific">Phialemonium thermophilum</name>
    <dbReference type="NCBI Taxonomy" id="223376"/>
    <lineage>
        <taxon>Eukaryota</taxon>
        <taxon>Fungi</taxon>
        <taxon>Dikarya</taxon>
        <taxon>Ascomycota</taxon>
        <taxon>Pezizomycotina</taxon>
        <taxon>Sordariomycetes</taxon>
        <taxon>Sordariomycetidae</taxon>
        <taxon>Cephalothecales</taxon>
        <taxon>Cephalothecaceae</taxon>
        <taxon>Phialemonium</taxon>
    </lineage>
</organism>
<feature type="domain" description="Chitin-binding type-1" evidence="6">
    <location>
        <begin position="63"/>
        <end position="108"/>
    </location>
</feature>
<feature type="disulfide bond" evidence="3">
    <location>
        <begin position="374"/>
        <end position="389"/>
    </location>
</feature>
<dbReference type="Proteomes" id="UP001586593">
    <property type="component" value="Unassembled WGS sequence"/>
</dbReference>
<keyword evidence="2 3" id="KW-1015">Disulfide bond</keyword>
<evidence type="ECO:0000256" key="3">
    <source>
        <dbReference type="PROSITE-ProRule" id="PRU00261"/>
    </source>
</evidence>
<dbReference type="PROSITE" id="PS50941">
    <property type="entry name" value="CHIT_BIND_I_2"/>
    <property type="match status" value="4"/>
</dbReference>
<dbReference type="PANTHER" id="PTHR47849:SF8">
    <property type="entry name" value="LECTIN"/>
    <property type="match status" value="1"/>
</dbReference>
<dbReference type="PANTHER" id="PTHR47849">
    <property type="entry name" value="CHITIN-BINDING LECTIN 1"/>
    <property type="match status" value="1"/>
</dbReference>